<keyword evidence="1" id="KW-0540">Nuclease</keyword>
<name>A0A2H0KKP4_9BACT</name>
<dbReference type="PANTHER" id="PTHR12302">
    <property type="entry name" value="EBNA2 BINDING PROTEIN P100"/>
    <property type="match status" value="1"/>
</dbReference>
<dbReference type="GO" id="GO:0016787">
    <property type="term" value="F:hydrolase activity"/>
    <property type="evidence" value="ECO:0007669"/>
    <property type="project" value="UniProtKB-KW"/>
</dbReference>
<comment type="caution">
    <text evidence="6">The sequence shown here is derived from an EMBL/GenBank/DDBJ whole genome shotgun (WGS) entry which is preliminary data.</text>
</comment>
<dbReference type="SMART" id="SM00318">
    <property type="entry name" value="SNc"/>
    <property type="match status" value="1"/>
</dbReference>
<protein>
    <recommendedName>
        <fullName evidence="5">TNase-like domain-containing protein</fullName>
    </recommendedName>
</protein>
<dbReference type="Gene3D" id="2.40.50.90">
    <property type="match status" value="1"/>
</dbReference>
<feature type="domain" description="TNase-like" evidence="5">
    <location>
        <begin position="53"/>
        <end position="181"/>
    </location>
</feature>
<dbReference type="InterPro" id="IPR016071">
    <property type="entry name" value="Staphylococal_nuclease_OB-fold"/>
</dbReference>
<dbReference type="InterPro" id="IPR035437">
    <property type="entry name" value="SNase_OB-fold_sf"/>
</dbReference>
<evidence type="ECO:0000313" key="6">
    <source>
        <dbReference type="EMBL" id="PIQ71822.1"/>
    </source>
</evidence>
<dbReference type="Pfam" id="PF00565">
    <property type="entry name" value="SNase"/>
    <property type="match status" value="1"/>
</dbReference>
<keyword evidence="4" id="KW-1133">Transmembrane helix</keyword>
<accession>A0A2H0KKP4</accession>
<feature type="transmembrane region" description="Helical" evidence="4">
    <location>
        <begin position="6"/>
        <end position="24"/>
    </location>
</feature>
<gene>
    <name evidence="6" type="ORF">COV87_01220</name>
</gene>
<proteinExistence type="predicted"/>
<dbReference type="PANTHER" id="PTHR12302:SF3">
    <property type="entry name" value="SERINE_THREONINE-PROTEIN KINASE 31"/>
    <property type="match status" value="1"/>
</dbReference>
<keyword evidence="4" id="KW-0812">Transmembrane</keyword>
<dbReference type="EMBL" id="PCVK01000034">
    <property type="protein sequence ID" value="PIQ71822.1"/>
    <property type="molecule type" value="Genomic_DNA"/>
</dbReference>
<keyword evidence="2" id="KW-0255">Endonuclease</keyword>
<evidence type="ECO:0000259" key="5">
    <source>
        <dbReference type="PROSITE" id="PS50830"/>
    </source>
</evidence>
<evidence type="ECO:0000256" key="1">
    <source>
        <dbReference type="ARBA" id="ARBA00022722"/>
    </source>
</evidence>
<dbReference type="GO" id="GO:0004519">
    <property type="term" value="F:endonuclease activity"/>
    <property type="evidence" value="ECO:0007669"/>
    <property type="project" value="UniProtKB-KW"/>
</dbReference>
<dbReference type="PROSITE" id="PS50830">
    <property type="entry name" value="TNASE_3"/>
    <property type="match status" value="1"/>
</dbReference>
<dbReference type="Proteomes" id="UP000229497">
    <property type="component" value="Unassembled WGS sequence"/>
</dbReference>
<evidence type="ECO:0000256" key="3">
    <source>
        <dbReference type="ARBA" id="ARBA00022801"/>
    </source>
</evidence>
<evidence type="ECO:0000256" key="4">
    <source>
        <dbReference type="SAM" id="Phobius"/>
    </source>
</evidence>
<reference evidence="6 7" key="1">
    <citation type="submission" date="2017-09" db="EMBL/GenBank/DDBJ databases">
        <title>Depth-based differentiation of microbial function through sediment-hosted aquifers and enrichment of novel symbionts in the deep terrestrial subsurface.</title>
        <authorList>
            <person name="Probst A.J."/>
            <person name="Ladd B."/>
            <person name="Jarett J.K."/>
            <person name="Geller-Mcgrath D.E."/>
            <person name="Sieber C.M."/>
            <person name="Emerson J.B."/>
            <person name="Anantharaman K."/>
            <person name="Thomas B.C."/>
            <person name="Malmstrom R."/>
            <person name="Stieglmeier M."/>
            <person name="Klingl A."/>
            <person name="Woyke T."/>
            <person name="Ryan C.M."/>
            <person name="Banfield J.F."/>
        </authorList>
    </citation>
    <scope>NUCLEOTIDE SEQUENCE [LARGE SCALE GENOMIC DNA]</scope>
    <source>
        <strain evidence="6">CG11_big_fil_rev_8_21_14_0_20_37_16</strain>
    </source>
</reference>
<sequence length="183" mass="20980">MHKKWFYLYIFFIALLFVAGVYILKTSKTELKLPPFVVPSITPISTQPVSSQSAELAIVKRVVDGDTIELSDGRKVRYIGIDTPELHHPTKGVQCFGKEAMEKNKELVEGKTIKMKKDISETDRYKRLLRYIWVGDIFVNEYLAREGYALQATFPPDVAHAELFRLAAEDARIKNKGLWNKCK</sequence>
<dbReference type="SUPFAM" id="SSF50199">
    <property type="entry name" value="Staphylococcal nuclease"/>
    <property type="match status" value="1"/>
</dbReference>
<keyword evidence="3" id="KW-0378">Hydrolase</keyword>
<keyword evidence="4" id="KW-0472">Membrane</keyword>
<dbReference type="AlphaFoldDB" id="A0A2H0KKP4"/>
<evidence type="ECO:0000313" key="7">
    <source>
        <dbReference type="Proteomes" id="UP000229497"/>
    </source>
</evidence>
<organism evidence="6 7">
    <name type="scientific">Candidatus Roizmanbacteria bacterium CG11_big_fil_rev_8_21_14_0_20_37_16</name>
    <dbReference type="NCBI Taxonomy" id="1974857"/>
    <lineage>
        <taxon>Bacteria</taxon>
        <taxon>Candidatus Roizmaniibacteriota</taxon>
    </lineage>
</organism>
<evidence type="ECO:0000256" key="2">
    <source>
        <dbReference type="ARBA" id="ARBA00022759"/>
    </source>
</evidence>